<keyword evidence="1" id="KW-0732">Signal</keyword>
<evidence type="ECO:0000313" key="5">
    <source>
        <dbReference type="Proteomes" id="UP000214739"/>
    </source>
</evidence>
<proteinExistence type="predicted"/>
<dbReference type="OrthoDB" id="2327939at2"/>
<feature type="chain" id="PRO_5044572150" evidence="1">
    <location>
        <begin position="22"/>
        <end position="151"/>
    </location>
</feature>
<feature type="signal peptide" evidence="1">
    <location>
        <begin position="1"/>
        <end position="21"/>
    </location>
</feature>
<reference evidence="2 5" key="1">
    <citation type="journal article" date="2017" name="Biosci Microbiota Food Health">
        <title>Genomic characterization reconfirms the taxonomic status of Lactobacillus parakefiri.</title>
        <authorList>
            <person name="Tanizawa Y."/>
            <person name="Kobayashi H."/>
            <person name="Kaminuma E."/>
            <person name="Sakamoto M."/>
            <person name="Ohkuma M."/>
            <person name="Nakamura Y."/>
            <person name="Arita M."/>
            <person name="Tohno M."/>
        </authorList>
    </citation>
    <scope>NUCLEOTIDE SEQUENCE [LARGE SCALE GENOMIC DNA]</scope>
    <source>
        <strain evidence="2 5">JCM 8573</strain>
    </source>
</reference>
<dbReference type="EMBL" id="PUFL01000017">
    <property type="protein sequence ID" value="TDG94474.1"/>
    <property type="molecule type" value="Genomic_DNA"/>
</dbReference>
<evidence type="ECO:0000313" key="4">
    <source>
        <dbReference type="EMBL" id="TDG94474.1"/>
    </source>
</evidence>
<dbReference type="AlphaFoldDB" id="A0A269YJU8"/>
<dbReference type="Proteomes" id="UP000216802">
    <property type="component" value="Unassembled WGS sequence"/>
</dbReference>
<organism evidence="3 6">
    <name type="scientific">Lentilactobacillus parakefiri</name>
    <dbReference type="NCBI Taxonomy" id="152332"/>
    <lineage>
        <taxon>Bacteria</taxon>
        <taxon>Bacillati</taxon>
        <taxon>Bacillota</taxon>
        <taxon>Bacilli</taxon>
        <taxon>Lactobacillales</taxon>
        <taxon>Lactobacillaceae</taxon>
        <taxon>Lentilactobacillus</taxon>
    </lineage>
</organism>
<name>A0A269YJU8_9LACO</name>
<evidence type="ECO:0000313" key="7">
    <source>
        <dbReference type="Proteomes" id="UP000294668"/>
    </source>
</evidence>
<protein>
    <submittedName>
        <fullName evidence="3">Uncharacterized protein</fullName>
    </submittedName>
</protein>
<dbReference type="RefSeq" id="WP_057962566.1">
    <property type="nucleotide sequence ID" value="NZ_BAAAXO010000080.1"/>
</dbReference>
<dbReference type="Proteomes" id="UP000214739">
    <property type="component" value="Unassembled WGS sequence"/>
</dbReference>
<keyword evidence="7" id="KW-1185">Reference proteome</keyword>
<reference evidence="4 7" key="3">
    <citation type="journal article" date="2019" name="Appl. Microbiol. Biotechnol.">
        <title>Uncovering carbohydrate metabolism through a genotype-phenotype association study of 56 lactic acid bacteria genomes.</title>
        <authorList>
            <person name="Buron-Moles G."/>
            <person name="Chailyan A."/>
            <person name="Dolejs I."/>
            <person name="Forster J."/>
            <person name="Miks M.H."/>
        </authorList>
    </citation>
    <scope>NUCLEOTIDE SEQUENCE [LARGE SCALE GENOMIC DNA]</scope>
    <source>
        <strain evidence="4 7">DSM 10551</strain>
    </source>
</reference>
<dbReference type="EMBL" id="NCXI01000017">
    <property type="protein sequence ID" value="PAK85640.1"/>
    <property type="molecule type" value="Genomic_DNA"/>
</dbReference>
<evidence type="ECO:0000313" key="6">
    <source>
        <dbReference type="Proteomes" id="UP000216802"/>
    </source>
</evidence>
<gene>
    <name evidence="3" type="ORF">B8W98_03735</name>
    <name evidence="4" type="ORF">C5L28_001739</name>
    <name evidence="2" type="ORF">LPKJCM_00813</name>
</gene>
<comment type="caution">
    <text evidence="3">The sequence shown here is derived from an EMBL/GenBank/DDBJ whole genome shotgun (WGS) entry which is preliminary data.</text>
</comment>
<dbReference type="Proteomes" id="UP000294668">
    <property type="component" value="Unassembled WGS sequence"/>
</dbReference>
<reference evidence="4" key="4">
    <citation type="submission" date="2019-02" db="EMBL/GenBank/DDBJ databases">
        <authorList>
            <person name="Buron G."/>
            <person name="Chaylann A."/>
            <person name="Dolejs I."/>
            <person name="Forster J."/>
            <person name="Miks M.H."/>
        </authorList>
    </citation>
    <scope>NUCLEOTIDE SEQUENCE</scope>
    <source>
        <strain evidence="4">DSM 10551</strain>
    </source>
</reference>
<sequence>MTKFKKLKWVLVFLATFTCLAGFGKPAFASKRMGVPPILINKYWKYTPQNSSLTQYFYGTRGKFFAKNTIQGNFNSSVLSWACFSGYYTMQGIDSKKPNYFDWWFIKPNKNYSRIRFGYITIPKTKIPKHSPSYYANKVATRTSSVTAILH</sequence>
<evidence type="ECO:0000313" key="3">
    <source>
        <dbReference type="EMBL" id="PAK85640.1"/>
    </source>
</evidence>
<dbReference type="EMBL" id="BDGB01000044">
    <property type="protein sequence ID" value="GAW71710.1"/>
    <property type="molecule type" value="Genomic_DNA"/>
</dbReference>
<evidence type="ECO:0000313" key="2">
    <source>
        <dbReference type="EMBL" id="GAW71710.1"/>
    </source>
</evidence>
<evidence type="ECO:0000256" key="1">
    <source>
        <dbReference type="SAM" id="SignalP"/>
    </source>
</evidence>
<accession>A0A269YJU8</accession>
<reference evidence="3 6" key="2">
    <citation type="submission" date="2017-04" db="EMBL/GenBank/DDBJ databases">
        <title>Kefir bacterial isolates.</title>
        <authorList>
            <person name="Kim Y."/>
            <person name="Blasche S."/>
            <person name="Patil K.R."/>
        </authorList>
    </citation>
    <scope>NUCLEOTIDE SEQUENCE [LARGE SCALE GENOMIC DNA]</scope>
    <source>
        <strain evidence="3 6">OG2</strain>
    </source>
</reference>